<dbReference type="AlphaFoldDB" id="A0A974D714"/>
<dbReference type="EMBL" id="CM004472">
    <property type="protein sequence ID" value="OCT85810.1"/>
    <property type="molecule type" value="Genomic_DNA"/>
</dbReference>
<name>A0A974D714_XENLA</name>
<sequence length="73" mass="7870">MLWPSEMSNNVPSAWSKLAGAVEGEDVQWHFPSVSSHTCNGGHDLDLIICCSVPSPCPLAASIKCQTSPFRKI</sequence>
<organism evidence="1 2">
    <name type="scientific">Xenopus laevis</name>
    <name type="common">African clawed frog</name>
    <dbReference type="NCBI Taxonomy" id="8355"/>
    <lineage>
        <taxon>Eukaryota</taxon>
        <taxon>Metazoa</taxon>
        <taxon>Chordata</taxon>
        <taxon>Craniata</taxon>
        <taxon>Vertebrata</taxon>
        <taxon>Euteleostomi</taxon>
        <taxon>Amphibia</taxon>
        <taxon>Batrachia</taxon>
        <taxon>Anura</taxon>
        <taxon>Pipoidea</taxon>
        <taxon>Pipidae</taxon>
        <taxon>Xenopodinae</taxon>
        <taxon>Xenopus</taxon>
        <taxon>Xenopus</taxon>
    </lineage>
</organism>
<gene>
    <name evidence="1" type="ORF">XELAEV_18023979mg</name>
</gene>
<protein>
    <submittedName>
        <fullName evidence="1">Uncharacterized protein</fullName>
    </submittedName>
</protein>
<reference evidence="2" key="1">
    <citation type="journal article" date="2016" name="Nature">
        <title>Genome evolution in the allotetraploid frog Xenopus laevis.</title>
        <authorList>
            <person name="Session A.M."/>
            <person name="Uno Y."/>
            <person name="Kwon T."/>
            <person name="Chapman J.A."/>
            <person name="Toyoda A."/>
            <person name="Takahashi S."/>
            <person name="Fukui A."/>
            <person name="Hikosaka A."/>
            <person name="Suzuki A."/>
            <person name="Kondo M."/>
            <person name="van Heeringen S.J."/>
            <person name="Quigley I."/>
            <person name="Heinz S."/>
            <person name="Ogino H."/>
            <person name="Ochi H."/>
            <person name="Hellsten U."/>
            <person name="Lyons J.B."/>
            <person name="Simakov O."/>
            <person name="Putnam N."/>
            <person name="Stites J."/>
            <person name="Kuroki Y."/>
            <person name="Tanaka T."/>
            <person name="Michiue T."/>
            <person name="Watanabe M."/>
            <person name="Bogdanovic O."/>
            <person name="Lister R."/>
            <person name="Georgiou G."/>
            <person name="Paranjpe S.S."/>
            <person name="van Kruijsbergen I."/>
            <person name="Shu S."/>
            <person name="Carlson J."/>
            <person name="Kinoshita T."/>
            <person name="Ohta Y."/>
            <person name="Mawaribuchi S."/>
            <person name="Jenkins J."/>
            <person name="Grimwood J."/>
            <person name="Schmutz J."/>
            <person name="Mitros T."/>
            <person name="Mozaffari S.V."/>
            <person name="Suzuki Y."/>
            <person name="Haramoto Y."/>
            <person name="Yamamoto T.S."/>
            <person name="Takagi C."/>
            <person name="Heald R."/>
            <person name="Miller K."/>
            <person name="Haudenschild C."/>
            <person name="Kitzman J."/>
            <person name="Nakayama T."/>
            <person name="Izutsu Y."/>
            <person name="Robert J."/>
            <person name="Fortriede J."/>
            <person name="Burns K."/>
            <person name="Lotay V."/>
            <person name="Karimi K."/>
            <person name="Yasuoka Y."/>
            <person name="Dichmann D.S."/>
            <person name="Flajnik M.F."/>
            <person name="Houston D.W."/>
            <person name="Shendure J."/>
            <person name="DuPasquier L."/>
            <person name="Vize P.D."/>
            <person name="Zorn A.M."/>
            <person name="Ito M."/>
            <person name="Marcotte E.M."/>
            <person name="Wallingford J.B."/>
            <person name="Ito Y."/>
            <person name="Asashima M."/>
            <person name="Ueno N."/>
            <person name="Matsuda Y."/>
            <person name="Veenstra G.J."/>
            <person name="Fujiyama A."/>
            <person name="Harland R.M."/>
            <person name="Taira M."/>
            <person name="Rokhsar D.S."/>
        </authorList>
    </citation>
    <scope>NUCLEOTIDE SEQUENCE [LARGE SCALE GENOMIC DNA]</scope>
    <source>
        <strain evidence="2">J</strain>
    </source>
</reference>
<accession>A0A974D714</accession>
<evidence type="ECO:0000313" key="2">
    <source>
        <dbReference type="Proteomes" id="UP000694892"/>
    </source>
</evidence>
<dbReference type="Proteomes" id="UP000694892">
    <property type="component" value="Chromosome 4L"/>
</dbReference>
<proteinExistence type="predicted"/>
<evidence type="ECO:0000313" key="1">
    <source>
        <dbReference type="EMBL" id="OCT85810.1"/>
    </source>
</evidence>